<dbReference type="CDD" id="cd01276">
    <property type="entry name" value="PKCI_related"/>
    <property type="match status" value="1"/>
</dbReference>
<organism evidence="5 6">
    <name type="scientific">Parascardovia denticolens DSM 10105 = JCM 12538</name>
    <dbReference type="NCBI Taxonomy" id="864564"/>
    <lineage>
        <taxon>Bacteria</taxon>
        <taxon>Bacillati</taxon>
        <taxon>Actinomycetota</taxon>
        <taxon>Actinomycetes</taxon>
        <taxon>Bifidobacteriales</taxon>
        <taxon>Bifidobacteriaceae</taxon>
        <taxon>Parascardovia</taxon>
    </lineage>
</organism>
<dbReference type="Gene3D" id="3.30.428.10">
    <property type="entry name" value="HIT-like"/>
    <property type="match status" value="1"/>
</dbReference>
<gene>
    <name evidence="5" type="ORF">HMPREF0620_0774</name>
</gene>
<dbReference type="Proteomes" id="UP000004946">
    <property type="component" value="Chromosome"/>
</dbReference>
<evidence type="ECO:0000256" key="2">
    <source>
        <dbReference type="PIRSR" id="PIRSR601310-3"/>
    </source>
</evidence>
<sequence length="115" mass="12790">MVTGNAHDDCLFCKIIAGQIPSRKVFENETTYAFEDINPKAAVHVLVVPKKHYKNVYELSQNAPDELVDLVAVAQKIADDTYGGAYRLVFNTGEEAGQSVFHVHAHVLTGQRFEE</sequence>
<dbReference type="AlphaFoldDB" id="E6JY92"/>
<evidence type="ECO:0000256" key="3">
    <source>
        <dbReference type="PROSITE-ProRule" id="PRU00464"/>
    </source>
</evidence>
<dbReference type="Pfam" id="PF11969">
    <property type="entry name" value="DcpS_C"/>
    <property type="match status" value="1"/>
</dbReference>
<feature type="domain" description="HIT" evidence="4">
    <location>
        <begin position="11"/>
        <end position="115"/>
    </location>
</feature>
<proteinExistence type="predicted"/>
<dbReference type="InterPro" id="IPR011146">
    <property type="entry name" value="HIT-like"/>
</dbReference>
<feature type="active site" description="Tele-AMP-histidine intermediate" evidence="1">
    <location>
        <position position="104"/>
    </location>
</feature>
<protein>
    <submittedName>
        <fullName evidence="5">Histidine triad domain protein</fullName>
    </submittedName>
</protein>
<name>E6JY92_PARDN</name>
<dbReference type="PATRIC" id="fig|864564.6.peg.939"/>
<dbReference type="EMBL" id="AEON01000001">
    <property type="protein sequence ID" value="EFT83769.1"/>
    <property type="molecule type" value="Genomic_DNA"/>
</dbReference>
<keyword evidence="6" id="KW-1185">Reference proteome</keyword>
<dbReference type="GO" id="GO:0003824">
    <property type="term" value="F:catalytic activity"/>
    <property type="evidence" value="ECO:0007669"/>
    <property type="project" value="InterPro"/>
</dbReference>
<dbReference type="PROSITE" id="PS51084">
    <property type="entry name" value="HIT_2"/>
    <property type="match status" value="1"/>
</dbReference>
<dbReference type="HOGENOM" id="CLU_056776_8_1_11"/>
<dbReference type="KEGG" id="pdo:PSDT_0856"/>
<feature type="short sequence motif" description="Histidine triad motif" evidence="2 3">
    <location>
        <begin position="102"/>
        <end position="106"/>
    </location>
</feature>
<dbReference type="InterPro" id="IPR001310">
    <property type="entry name" value="Histidine_triad_HIT"/>
</dbReference>
<dbReference type="RefSeq" id="WP_006289151.1">
    <property type="nucleotide sequence ID" value="NZ_AP012333.1"/>
</dbReference>
<accession>E6JY92</accession>
<evidence type="ECO:0000256" key="1">
    <source>
        <dbReference type="PIRSR" id="PIRSR601310-1"/>
    </source>
</evidence>
<evidence type="ECO:0000259" key="4">
    <source>
        <dbReference type="PROSITE" id="PS51084"/>
    </source>
</evidence>
<dbReference type="PANTHER" id="PTHR23089">
    <property type="entry name" value="HISTIDINE TRIAD HIT PROTEIN"/>
    <property type="match status" value="1"/>
</dbReference>
<dbReference type="SUPFAM" id="SSF54197">
    <property type="entry name" value="HIT-like"/>
    <property type="match status" value="1"/>
</dbReference>
<reference evidence="5 6" key="1">
    <citation type="submission" date="2010-12" db="EMBL/GenBank/DDBJ databases">
        <authorList>
            <person name="Muzny D."/>
            <person name="Qin X."/>
            <person name="Buhay C."/>
            <person name="Dugan-Rocha S."/>
            <person name="Ding Y."/>
            <person name="Chen G."/>
            <person name="Hawes A."/>
            <person name="Holder M."/>
            <person name="Jhangiani S."/>
            <person name="Johnson A."/>
            <person name="Khan Z."/>
            <person name="Li Z."/>
            <person name="Liu W."/>
            <person name="Liu X."/>
            <person name="Perez L."/>
            <person name="Shen H."/>
            <person name="Wang Q."/>
            <person name="Watt J."/>
            <person name="Xi L."/>
            <person name="Xin Y."/>
            <person name="Zhou J."/>
            <person name="Deng J."/>
            <person name="Jiang H."/>
            <person name="Liu Y."/>
            <person name="Qu J."/>
            <person name="Song X.-Z."/>
            <person name="Zhang L."/>
            <person name="Villasana D."/>
            <person name="Johnson A."/>
            <person name="Liu J."/>
            <person name="Liyanage D."/>
            <person name="Lorensuhewa L."/>
            <person name="Robinson T."/>
            <person name="Song A."/>
            <person name="Song B.-B."/>
            <person name="Dinh H."/>
            <person name="Thornton R."/>
            <person name="Coyle M."/>
            <person name="Francisco L."/>
            <person name="Jackson L."/>
            <person name="Javaid M."/>
            <person name="Korchina V."/>
            <person name="Kovar C."/>
            <person name="Mata R."/>
            <person name="Mathew T."/>
            <person name="Ngo R."/>
            <person name="Nguyen L."/>
            <person name="Nguyen N."/>
            <person name="Okwuonu G."/>
            <person name="Ongeri F."/>
            <person name="Pham C."/>
            <person name="Simmons D."/>
            <person name="Wilczek-Boney K."/>
            <person name="Hale W."/>
            <person name="Jakkamsetti A."/>
            <person name="Pham P."/>
            <person name="Ruth R."/>
            <person name="San Lucas F."/>
            <person name="Warren J."/>
            <person name="Zhang J."/>
            <person name="Zhao Z."/>
            <person name="Zhou C."/>
            <person name="Zhu D."/>
            <person name="Lee S."/>
            <person name="Bess C."/>
            <person name="Blankenburg K."/>
            <person name="Forbes L."/>
            <person name="Fu Q."/>
            <person name="Gubbala S."/>
            <person name="Hirani K."/>
            <person name="Jayaseelan J.C."/>
            <person name="Lara F."/>
            <person name="Munidasa M."/>
            <person name="Palculict T."/>
            <person name="Patil S."/>
            <person name="Pu L.-L."/>
            <person name="Saada N."/>
            <person name="Tang L."/>
            <person name="Weissenberger G."/>
            <person name="Zhu Y."/>
            <person name="Hemphill L."/>
            <person name="Shang Y."/>
            <person name="Youmans B."/>
            <person name="Ayvaz T."/>
            <person name="Ross M."/>
            <person name="Santibanez J."/>
            <person name="Aqrawi P."/>
            <person name="Gross S."/>
            <person name="Joshi V."/>
            <person name="Fowler G."/>
            <person name="Nazareth L."/>
            <person name="Reid J."/>
            <person name="Worley K."/>
            <person name="Petrosino J."/>
            <person name="Highlander S."/>
            <person name="Gibbs R."/>
        </authorList>
    </citation>
    <scope>NUCLEOTIDE SEQUENCE [LARGE SCALE GENOMIC DNA]</scope>
    <source>
        <strain evidence="5 6">DSM 10105</strain>
    </source>
</reference>
<dbReference type="InterPro" id="IPR036265">
    <property type="entry name" value="HIT-like_sf"/>
</dbReference>
<evidence type="ECO:0000313" key="6">
    <source>
        <dbReference type="Proteomes" id="UP000004946"/>
    </source>
</evidence>
<evidence type="ECO:0000313" key="5">
    <source>
        <dbReference type="EMBL" id="EFT83769.1"/>
    </source>
</evidence>
<comment type="caution">
    <text evidence="5">The sequence shown here is derived from an EMBL/GenBank/DDBJ whole genome shotgun (WGS) entry which is preliminary data.</text>
</comment>
<dbReference type="eggNOG" id="COG0537">
    <property type="taxonomic scope" value="Bacteria"/>
</dbReference>
<dbReference type="PRINTS" id="PR00332">
    <property type="entry name" value="HISTRIAD"/>
</dbReference>